<dbReference type="InterPro" id="IPR004401">
    <property type="entry name" value="YbaB/EbfC"/>
</dbReference>
<sequence>MDRWEREGLRAANTGTLNQVDHMLDILKEQQAYLKNVQEKMTTLRATATSTDRLVTVTVDAAGVVTEVRFDQEALRGNADELGRSVAETARQAAAAARGQVQELLAPVLESAESMPDFSDLIPDAPSMRPHVDR</sequence>
<dbReference type="AlphaFoldDB" id="A0A3A4KGN3"/>
<gene>
    <name evidence="1" type="ORF">D5S18_17420</name>
</gene>
<proteinExistence type="predicted"/>
<reference evidence="1 2" key="1">
    <citation type="submission" date="2018-09" db="EMBL/GenBank/DDBJ databases">
        <title>YIM PH21274 draft genome.</title>
        <authorList>
            <person name="Miao C."/>
        </authorList>
    </citation>
    <scope>NUCLEOTIDE SEQUENCE [LARGE SCALE GENOMIC DNA]</scope>
    <source>
        <strain evidence="1 2">YIM PH 21724</strain>
    </source>
</reference>
<dbReference type="RefSeq" id="WP_120042022.1">
    <property type="nucleotide sequence ID" value="NZ_QZFU01000019.1"/>
</dbReference>
<dbReference type="Proteomes" id="UP000266677">
    <property type="component" value="Unassembled WGS sequence"/>
</dbReference>
<dbReference type="SUPFAM" id="SSF82607">
    <property type="entry name" value="YbaB-like"/>
    <property type="match status" value="1"/>
</dbReference>
<evidence type="ECO:0000313" key="1">
    <source>
        <dbReference type="EMBL" id="RJO75148.1"/>
    </source>
</evidence>
<dbReference type="Pfam" id="PF02575">
    <property type="entry name" value="YbaB_DNA_bd"/>
    <property type="match status" value="1"/>
</dbReference>
<keyword evidence="2" id="KW-1185">Reference proteome</keyword>
<keyword evidence="1" id="KW-0238">DNA-binding</keyword>
<organism evidence="1 2">
    <name type="scientific">Nocardia panacis</name>
    <dbReference type="NCBI Taxonomy" id="2340916"/>
    <lineage>
        <taxon>Bacteria</taxon>
        <taxon>Bacillati</taxon>
        <taxon>Actinomycetota</taxon>
        <taxon>Actinomycetes</taxon>
        <taxon>Mycobacteriales</taxon>
        <taxon>Nocardiaceae</taxon>
        <taxon>Nocardia</taxon>
    </lineage>
</organism>
<dbReference type="InterPro" id="IPR036894">
    <property type="entry name" value="YbaB-like_sf"/>
</dbReference>
<dbReference type="EMBL" id="QZFU01000019">
    <property type="protein sequence ID" value="RJO75148.1"/>
    <property type="molecule type" value="Genomic_DNA"/>
</dbReference>
<dbReference type="OrthoDB" id="4559751at2"/>
<comment type="caution">
    <text evidence="1">The sequence shown here is derived from an EMBL/GenBank/DDBJ whole genome shotgun (WGS) entry which is preliminary data.</text>
</comment>
<protein>
    <submittedName>
        <fullName evidence="1">YbaB/EbfC family DNA-binding protein</fullName>
    </submittedName>
</protein>
<name>A0A3A4KGN3_9NOCA</name>
<dbReference type="Gene3D" id="3.30.1310.10">
    <property type="entry name" value="Nucleoid-associated protein YbaB-like domain"/>
    <property type="match status" value="1"/>
</dbReference>
<evidence type="ECO:0000313" key="2">
    <source>
        <dbReference type="Proteomes" id="UP000266677"/>
    </source>
</evidence>
<accession>A0A3A4KGN3</accession>
<dbReference type="GO" id="GO:0003677">
    <property type="term" value="F:DNA binding"/>
    <property type="evidence" value="ECO:0007669"/>
    <property type="project" value="UniProtKB-KW"/>
</dbReference>